<name>A0ABP8UIW0_9ACTN</name>
<reference evidence="2" key="1">
    <citation type="journal article" date="2019" name="Int. J. Syst. Evol. Microbiol.">
        <title>The Global Catalogue of Microorganisms (GCM) 10K type strain sequencing project: providing services to taxonomists for standard genome sequencing and annotation.</title>
        <authorList>
            <consortium name="The Broad Institute Genomics Platform"/>
            <consortium name="The Broad Institute Genome Sequencing Center for Infectious Disease"/>
            <person name="Wu L."/>
            <person name="Ma J."/>
        </authorList>
    </citation>
    <scope>NUCLEOTIDE SEQUENCE [LARGE SCALE GENOMIC DNA]</scope>
    <source>
        <strain evidence="2">JCM 17939</strain>
    </source>
</reference>
<keyword evidence="2" id="KW-1185">Reference proteome</keyword>
<evidence type="ECO:0000313" key="2">
    <source>
        <dbReference type="Proteomes" id="UP001501442"/>
    </source>
</evidence>
<dbReference type="Proteomes" id="UP001501442">
    <property type="component" value="Unassembled WGS sequence"/>
</dbReference>
<organism evidence="1 2">
    <name type="scientific">Actinoallomurus vinaceus</name>
    <dbReference type="NCBI Taxonomy" id="1080074"/>
    <lineage>
        <taxon>Bacteria</taxon>
        <taxon>Bacillati</taxon>
        <taxon>Actinomycetota</taxon>
        <taxon>Actinomycetes</taxon>
        <taxon>Streptosporangiales</taxon>
        <taxon>Thermomonosporaceae</taxon>
        <taxon>Actinoallomurus</taxon>
    </lineage>
</organism>
<gene>
    <name evidence="1" type="ORF">GCM10023196_069160</name>
</gene>
<evidence type="ECO:0000313" key="1">
    <source>
        <dbReference type="EMBL" id="GAA4633076.1"/>
    </source>
</evidence>
<protein>
    <submittedName>
        <fullName evidence="1">Uncharacterized protein</fullName>
    </submittedName>
</protein>
<dbReference type="EMBL" id="BAABHK010000011">
    <property type="protein sequence ID" value="GAA4633076.1"/>
    <property type="molecule type" value="Genomic_DNA"/>
</dbReference>
<accession>A0ABP8UIW0</accession>
<sequence>MNRGVPPFLLPDPSVVTADPWRLHQDTGTAALPAFLADWDYNTDLHLSRDIRVDAARARLESGLPADAPLLLAVEWTAAAAQISGRARRIPVSDGAKFHVDVHIRGALLGGALILATRLVLGDDTPAADPFLAQRAGDILYEENVRTELQGTAGRLPTYVVDFAEAGFDPDARWHVELPTSLSEPALAAVRLYLNSADTEVVNAAKKAAAPTPIQKRILEWMETDLTCRLVEAALRPEWRETLYDYADDNDTIAASIAALLRTLFPHESLATLVVMRDSDPGRFYSCLQGALRRMRVNRDDDAISPAV</sequence>
<proteinExistence type="predicted"/>
<comment type="caution">
    <text evidence="1">The sequence shown here is derived from an EMBL/GenBank/DDBJ whole genome shotgun (WGS) entry which is preliminary data.</text>
</comment>